<sequence>MCKSRKRPDKKHYHRLARCHMWVRCDAAHNHSIEAVMASHRGCKEGCPVMAMADTVAQVCVAEPALLAKLGLQCIQAYPKKGGLRDVADLPLACLGTVECCFALDGRSTRQEVFMVKTARNLFISLTACKELGLVPDTFPFHVPTAAGTGLEPVSDPGLPPTPKVMPYPPLEKNVERLQE</sequence>
<organism evidence="2 3">
    <name type="scientific">Portunus trituberculatus</name>
    <name type="common">Swimming crab</name>
    <name type="synonym">Neptunus trituberculatus</name>
    <dbReference type="NCBI Taxonomy" id="210409"/>
    <lineage>
        <taxon>Eukaryota</taxon>
        <taxon>Metazoa</taxon>
        <taxon>Ecdysozoa</taxon>
        <taxon>Arthropoda</taxon>
        <taxon>Crustacea</taxon>
        <taxon>Multicrustacea</taxon>
        <taxon>Malacostraca</taxon>
        <taxon>Eumalacostraca</taxon>
        <taxon>Eucarida</taxon>
        <taxon>Decapoda</taxon>
        <taxon>Pleocyemata</taxon>
        <taxon>Brachyura</taxon>
        <taxon>Eubrachyura</taxon>
        <taxon>Portunoidea</taxon>
        <taxon>Portunidae</taxon>
        <taxon>Portuninae</taxon>
        <taxon>Portunus</taxon>
    </lineage>
</organism>
<protein>
    <submittedName>
        <fullName evidence="2">Uncharacterized protein</fullName>
    </submittedName>
</protein>
<evidence type="ECO:0000313" key="3">
    <source>
        <dbReference type="Proteomes" id="UP000324222"/>
    </source>
</evidence>
<reference evidence="2 3" key="1">
    <citation type="submission" date="2019-05" db="EMBL/GenBank/DDBJ databases">
        <title>Another draft genome of Portunus trituberculatus and its Hox gene families provides insights of decapod evolution.</title>
        <authorList>
            <person name="Jeong J.-H."/>
            <person name="Song I."/>
            <person name="Kim S."/>
            <person name="Choi T."/>
            <person name="Kim D."/>
            <person name="Ryu S."/>
            <person name="Kim W."/>
        </authorList>
    </citation>
    <scope>NUCLEOTIDE SEQUENCE [LARGE SCALE GENOMIC DNA]</scope>
    <source>
        <tissue evidence="2">Muscle</tissue>
    </source>
</reference>
<dbReference type="EMBL" id="VSRR010019911">
    <property type="protein sequence ID" value="MPC62648.1"/>
    <property type="molecule type" value="Genomic_DNA"/>
</dbReference>
<comment type="caution">
    <text evidence="2">The sequence shown here is derived from an EMBL/GenBank/DDBJ whole genome shotgun (WGS) entry which is preliminary data.</text>
</comment>
<dbReference type="AlphaFoldDB" id="A0A5B7H0E9"/>
<dbReference type="Proteomes" id="UP000324222">
    <property type="component" value="Unassembled WGS sequence"/>
</dbReference>
<evidence type="ECO:0000256" key="1">
    <source>
        <dbReference type="SAM" id="MobiDB-lite"/>
    </source>
</evidence>
<evidence type="ECO:0000313" key="2">
    <source>
        <dbReference type="EMBL" id="MPC62648.1"/>
    </source>
</evidence>
<accession>A0A5B7H0E9</accession>
<dbReference type="OrthoDB" id="2286242at2759"/>
<keyword evidence="3" id="KW-1185">Reference proteome</keyword>
<name>A0A5B7H0E9_PORTR</name>
<feature type="region of interest" description="Disordered" evidence="1">
    <location>
        <begin position="151"/>
        <end position="180"/>
    </location>
</feature>
<feature type="compositionally biased region" description="Pro residues" evidence="1">
    <location>
        <begin position="158"/>
        <end position="170"/>
    </location>
</feature>
<gene>
    <name evidence="2" type="ORF">E2C01_056737</name>
</gene>
<proteinExistence type="predicted"/>